<dbReference type="NCBIfam" id="TIGR02937">
    <property type="entry name" value="sigma70-ECF"/>
    <property type="match status" value="1"/>
</dbReference>
<dbReference type="GO" id="GO:0016987">
    <property type="term" value="F:sigma factor activity"/>
    <property type="evidence" value="ECO:0007669"/>
    <property type="project" value="UniProtKB-KW"/>
</dbReference>
<dbReference type="InterPro" id="IPR013324">
    <property type="entry name" value="RNA_pol_sigma_r3/r4-like"/>
</dbReference>
<accession>A0A1I5EFW5</accession>
<evidence type="ECO:0000259" key="6">
    <source>
        <dbReference type="Pfam" id="PF04542"/>
    </source>
</evidence>
<dbReference type="AlphaFoldDB" id="A0A1I5EFW5"/>
<evidence type="ECO:0000313" key="9">
    <source>
        <dbReference type="Proteomes" id="UP000181899"/>
    </source>
</evidence>
<dbReference type="Gene3D" id="1.10.10.10">
    <property type="entry name" value="Winged helix-like DNA-binding domain superfamily/Winged helix DNA-binding domain"/>
    <property type="match status" value="1"/>
</dbReference>
<dbReference type="GO" id="GO:0003677">
    <property type="term" value="F:DNA binding"/>
    <property type="evidence" value="ECO:0007669"/>
    <property type="project" value="UniProtKB-KW"/>
</dbReference>
<dbReference type="Pfam" id="PF08281">
    <property type="entry name" value="Sigma70_r4_2"/>
    <property type="match status" value="1"/>
</dbReference>
<dbReference type="Pfam" id="PF04542">
    <property type="entry name" value="Sigma70_r2"/>
    <property type="match status" value="1"/>
</dbReference>
<evidence type="ECO:0000256" key="5">
    <source>
        <dbReference type="ARBA" id="ARBA00023163"/>
    </source>
</evidence>
<protein>
    <submittedName>
        <fullName evidence="8">RNA polymerase sigma-70 factor, ECF subfamily</fullName>
    </submittedName>
</protein>
<dbReference type="GO" id="GO:0006352">
    <property type="term" value="P:DNA-templated transcription initiation"/>
    <property type="evidence" value="ECO:0007669"/>
    <property type="project" value="InterPro"/>
</dbReference>
<feature type="domain" description="RNA polymerase sigma-70 region 2" evidence="6">
    <location>
        <begin position="22"/>
        <end position="89"/>
    </location>
</feature>
<gene>
    <name evidence="8" type="ORF">SAMN04488695_11615</name>
</gene>
<dbReference type="EMBL" id="FOVK01000016">
    <property type="protein sequence ID" value="SFO10253.1"/>
    <property type="molecule type" value="Genomic_DNA"/>
</dbReference>
<evidence type="ECO:0000256" key="1">
    <source>
        <dbReference type="ARBA" id="ARBA00010641"/>
    </source>
</evidence>
<reference evidence="8 9" key="1">
    <citation type="submission" date="2016-10" db="EMBL/GenBank/DDBJ databases">
        <authorList>
            <person name="de Groot N.N."/>
        </authorList>
    </citation>
    <scope>NUCLEOTIDE SEQUENCE [LARGE SCALE GENOMIC DNA]</scope>
    <source>
        <strain evidence="8 9">ML2</strain>
    </source>
</reference>
<dbReference type="PANTHER" id="PTHR43133:SF8">
    <property type="entry name" value="RNA POLYMERASE SIGMA FACTOR HI_1459-RELATED"/>
    <property type="match status" value="1"/>
</dbReference>
<evidence type="ECO:0000313" key="8">
    <source>
        <dbReference type="EMBL" id="SFO10253.1"/>
    </source>
</evidence>
<feature type="domain" description="RNA polymerase sigma factor 70 region 4 type 2" evidence="7">
    <location>
        <begin position="119"/>
        <end position="169"/>
    </location>
</feature>
<dbReference type="SUPFAM" id="SSF88946">
    <property type="entry name" value="Sigma2 domain of RNA polymerase sigma factors"/>
    <property type="match status" value="1"/>
</dbReference>
<sequence length="182" mass="21267">MISDKSLYASFLEGDRGSFEELVLRHRHGMVYFLMPYVKSYETAEDLVQEVFAYIYLNPDRYSDDYEFKTYLYMLGKRRAIDYIRKETRQEKVSLEESMSIDQTSLEDAVHRRKNAADLNRYLHDLSPEDQKVISLIDLTGLSLAETAKIMEKSVAAVKVQSHRAKKRLKKIMLKGGFSYEV</sequence>
<dbReference type="InterPro" id="IPR039425">
    <property type="entry name" value="RNA_pol_sigma-70-like"/>
</dbReference>
<keyword evidence="2" id="KW-0805">Transcription regulation</keyword>
<keyword evidence="5" id="KW-0804">Transcription</keyword>
<keyword evidence="3" id="KW-0731">Sigma factor</keyword>
<dbReference type="Gene3D" id="1.10.1740.10">
    <property type="match status" value="1"/>
</dbReference>
<dbReference type="PANTHER" id="PTHR43133">
    <property type="entry name" value="RNA POLYMERASE ECF-TYPE SIGMA FACTO"/>
    <property type="match status" value="1"/>
</dbReference>
<dbReference type="InterPro" id="IPR013249">
    <property type="entry name" value="RNA_pol_sigma70_r4_t2"/>
</dbReference>
<name>A0A1I5EFW5_9CLOT</name>
<keyword evidence="4" id="KW-0238">DNA-binding</keyword>
<dbReference type="InterPro" id="IPR013325">
    <property type="entry name" value="RNA_pol_sigma_r2"/>
</dbReference>
<dbReference type="InterPro" id="IPR007627">
    <property type="entry name" value="RNA_pol_sigma70_r2"/>
</dbReference>
<evidence type="ECO:0000256" key="3">
    <source>
        <dbReference type="ARBA" id="ARBA00023082"/>
    </source>
</evidence>
<dbReference type="RefSeq" id="WP_074912909.1">
    <property type="nucleotide sequence ID" value="NZ_FOVK01000016.1"/>
</dbReference>
<dbReference type="OrthoDB" id="1706725at2"/>
<dbReference type="Proteomes" id="UP000181899">
    <property type="component" value="Unassembled WGS sequence"/>
</dbReference>
<dbReference type="InterPro" id="IPR014284">
    <property type="entry name" value="RNA_pol_sigma-70_dom"/>
</dbReference>
<keyword evidence="9" id="KW-1185">Reference proteome</keyword>
<evidence type="ECO:0000256" key="2">
    <source>
        <dbReference type="ARBA" id="ARBA00023015"/>
    </source>
</evidence>
<comment type="similarity">
    <text evidence="1">Belongs to the sigma-70 factor family. ECF subfamily.</text>
</comment>
<dbReference type="InterPro" id="IPR036388">
    <property type="entry name" value="WH-like_DNA-bd_sf"/>
</dbReference>
<proteinExistence type="inferred from homology"/>
<evidence type="ECO:0000256" key="4">
    <source>
        <dbReference type="ARBA" id="ARBA00023125"/>
    </source>
</evidence>
<organism evidence="8 9">
    <name type="scientific">Proteiniclasticum ruminis</name>
    <dbReference type="NCBI Taxonomy" id="398199"/>
    <lineage>
        <taxon>Bacteria</taxon>
        <taxon>Bacillati</taxon>
        <taxon>Bacillota</taxon>
        <taxon>Clostridia</taxon>
        <taxon>Eubacteriales</taxon>
        <taxon>Clostridiaceae</taxon>
        <taxon>Proteiniclasticum</taxon>
    </lineage>
</organism>
<dbReference type="SUPFAM" id="SSF88659">
    <property type="entry name" value="Sigma3 and sigma4 domains of RNA polymerase sigma factors"/>
    <property type="match status" value="1"/>
</dbReference>
<evidence type="ECO:0000259" key="7">
    <source>
        <dbReference type="Pfam" id="PF08281"/>
    </source>
</evidence>